<dbReference type="EMBL" id="JBHFNR010000145">
    <property type="protein sequence ID" value="MFB2895104.1"/>
    <property type="molecule type" value="Genomic_DNA"/>
</dbReference>
<sequence>MIITSRTEEATNLYFVEAVNLLCDSGNSAIALNQVDDTPHSDMSNLSHLRSNQT</sequence>
<organism evidence="2 3">
    <name type="scientific">Floridaenema flaviceps BLCC-F50</name>
    <dbReference type="NCBI Taxonomy" id="3153642"/>
    <lineage>
        <taxon>Bacteria</taxon>
        <taxon>Bacillati</taxon>
        <taxon>Cyanobacteriota</taxon>
        <taxon>Cyanophyceae</taxon>
        <taxon>Oscillatoriophycideae</taxon>
        <taxon>Aerosakkonematales</taxon>
        <taxon>Aerosakkonemataceae</taxon>
        <taxon>Floridanema</taxon>
        <taxon>Floridanema flaviceps</taxon>
    </lineage>
</organism>
<reference evidence="2 3" key="1">
    <citation type="submission" date="2024-09" db="EMBL/GenBank/DDBJ databases">
        <title>Floridaenema gen nov. (Aerosakkonemataceae, Aerosakkonematales ord. nov., Cyanobacteria) from benthic tropical and subtropical fresh waters, with the description of four new species.</title>
        <authorList>
            <person name="Moretto J.A."/>
            <person name="Berthold D.E."/>
            <person name="Lefler F.W."/>
            <person name="Huang I.-S."/>
            <person name="Laughinghouse H. IV."/>
        </authorList>
    </citation>
    <scope>NUCLEOTIDE SEQUENCE [LARGE SCALE GENOMIC DNA]</scope>
    <source>
        <strain evidence="2 3">BLCC-F50</strain>
    </source>
</reference>
<dbReference type="RefSeq" id="WP_413264743.1">
    <property type="nucleotide sequence ID" value="NZ_JBHFNR010000145.1"/>
</dbReference>
<evidence type="ECO:0000313" key="3">
    <source>
        <dbReference type="Proteomes" id="UP001576784"/>
    </source>
</evidence>
<protein>
    <submittedName>
        <fullName evidence="2">Uncharacterized protein</fullName>
    </submittedName>
</protein>
<feature type="compositionally biased region" description="Polar residues" evidence="1">
    <location>
        <begin position="41"/>
        <end position="54"/>
    </location>
</feature>
<evidence type="ECO:0000256" key="1">
    <source>
        <dbReference type="SAM" id="MobiDB-lite"/>
    </source>
</evidence>
<dbReference type="Proteomes" id="UP001576784">
    <property type="component" value="Unassembled WGS sequence"/>
</dbReference>
<evidence type="ECO:0000313" key="2">
    <source>
        <dbReference type="EMBL" id="MFB2895104.1"/>
    </source>
</evidence>
<proteinExistence type="predicted"/>
<comment type="caution">
    <text evidence="2">The sequence shown here is derived from an EMBL/GenBank/DDBJ whole genome shotgun (WGS) entry which is preliminary data.</text>
</comment>
<gene>
    <name evidence="2" type="ORF">ACE1CI_19530</name>
</gene>
<keyword evidence="3" id="KW-1185">Reference proteome</keyword>
<name>A0ABV4XTQ0_9CYAN</name>
<accession>A0ABV4XTQ0</accession>
<feature type="region of interest" description="Disordered" evidence="1">
    <location>
        <begin position="34"/>
        <end position="54"/>
    </location>
</feature>